<accession>U2YT47</accession>
<gene>
    <name evidence="2" type="ORF">MBEHAL_0672</name>
</gene>
<evidence type="ECO:0000313" key="2">
    <source>
        <dbReference type="EMBL" id="GAD51912.1"/>
    </source>
</evidence>
<sequence length="93" mass="10060">MTVIERRLEPMSEPRRLVYGALVLVASIVVNRAVGLHLVLSTLRFGSATSDVLVLVFGLSFVTAVGGPMWFWIVRPLYSASNVVVKRESGGSG</sequence>
<dbReference type="RefSeq" id="WP_020222239.1">
    <property type="nucleotide sequence ID" value="NZ_BANO01000183.1"/>
</dbReference>
<keyword evidence="1" id="KW-1133">Transmembrane helix</keyword>
<keyword evidence="3" id="KW-1185">Reference proteome</keyword>
<keyword evidence="1" id="KW-0472">Membrane</keyword>
<protein>
    <submittedName>
        <fullName evidence="2">Uncharacterized protein</fullName>
    </submittedName>
</protein>
<organism evidence="2 3">
    <name type="scientific">Halarchaeum acidiphilum MH1-52-1</name>
    <dbReference type="NCBI Taxonomy" id="1261545"/>
    <lineage>
        <taxon>Archaea</taxon>
        <taxon>Methanobacteriati</taxon>
        <taxon>Methanobacteriota</taxon>
        <taxon>Stenosarchaea group</taxon>
        <taxon>Halobacteria</taxon>
        <taxon>Halobacteriales</taxon>
        <taxon>Halobacteriaceae</taxon>
    </lineage>
</organism>
<dbReference type="EMBL" id="BATA01000010">
    <property type="protein sequence ID" value="GAD51912.1"/>
    <property type="molecule type" value="Genomic_DNA"/>
</dbReference>
<feature type="transmembrane region" description="Helical" evidence="1">
    <location>
        <begin position="52"/>
        <end position="73"/>
    </location>
</feature>
<dbReference type="Proteomes" id="UP000016986">
    <property type="component" value="Unassembled WGS sequence"/>
</dbReference>
<name>U2YT47_9EURY</name>
<evidence type="ECO:0000256" key="1">
    <source>
        <dbReference type="SAM" id="Phobius"/>
    </source>
</evidence>
<dbReference type="AlphaFoldDB" id="U2YT47"/>
<feature type="transmembrane region" description="Helical" evidence="1">
    <location>
        <begin position="17"/>
        <end position="40"/>
    </location>
</feature>
<proteinExistence type="predicted"/>
<comment type="caution">
    <text evidence="2">The sequence shown here is derived from an EMBL/GenBank/DDBJ whole genome shotgun (WGS) entry which is preliminary data.</text>
</comment>
<keyword evidence="1" id="KW-0812">Transmembrane</keyword>
<reference evidence="2 3" key="1">
    <citation type="submission" date="2013-09" db="EMBL/GenBank/DDBJ databases">
        <title>Whole genome sequencing of Halarchaeum acidiphilum strain MH1-52-1.</title>
        <authorList>
            <person name="Shimane Y."/>
            <person name="Minegishi H."/>
            <person name="Nishi S."/>
            <person name="Echigo A."/>
            <person name="Shuto A."/>
            <person name="Konishi M."/>
            <person name="Ito T."/>
            <person name="Ohkuma M."/>
            <person name="Ohta Y."/>
            <person name="Nagano Y."/>
            <person name="Tsubouchi T."/>
            <person name="Mori K."/>
            <person name="Usui K."/>
            <person name="Kamekura M."/>
            <person name="Usami R."/>
            <person name="Takaki Y."/>
            <person name="Hatada Y."/>
        </authorList>
    </citation>
    <scope>NUCLEOTIDE SEQUENCE [LARGE SCALE GENOMIC DNA]</scope>
    <source>
        <strain evidence="2 3">JCM 16109</strain>
    </source>
</reference>
<evidence type="ECO:0000313" key="3">
    <source>
        <dbReference type="Proteomes" id="UP000016986"/>
    </source>
</evidence>